<name>A0A8J6BMK7_ZIZPA</name>
<dbReference type="OrthoDB" id="680362at2759"/>
<keyword evidence="2" id="KW-1185">Reference proteome</keyword>
<evidence type="ECO:0000313" key="2">
    <source>
        <dbReference type="Proteomes" id="UP000729402"/>
    </source>
</evidence>
<dbReference type="EMBL" id="JAAALK010000081">
    <property type="protein sequence ID" value="KAG8090074.1"/>
    <property type="molecule type" value="Genomic_DNA"/>
</dbReference>
<reference evidence="1" key="2">
    <citation type="submission" date="2021-02" db="EMBL/GenBank/DDBJ databases">
        <authorList>
            <person name="Kimball J.A."/>
            <person name="Haas M.W."/>
            <person name="Macchietto M."/>
            <person name="Kono T."/>
            <person name="Duquette J."/>
            <person name="Shao M."/>
        </authorList>
    </citation>
    <scope>NUCLEOTIDE SEQUENCE</scope>
    <source>
        <tissue evidence="1">Fresh leaf tissue</tissue>
    </source>
</reference>
<gene>
    <name evidence="1" type="ORF">GUJ93_ZPchr0011g27916</name>
</gene>
<proteinExistence type="predicted"/>
<sequence>MLSKLECVLLCKPDVVEQMGKLKVRAAQVGERRQRYGVEIPAKVDAADKALDGSSSSGGGGGASCCCTGNNSAAPSDKAELRLIKVLDLESFQDDLDPNPSVRTKPSLYLTNVCKKLLLLKYLSIRNTNIDMLPKEINELHHLKCRSYRDSKLTVTKNMLPRLKFLMIVQCRQITSIVFKEEAAPKLEKIVWYFTKIEALSGMENLSKTSKIKEIVLSPTGLVHRRPMRDLYPS</sequence>
<comment type="caution">
    <text evidence="1">The sequence shown here is derived from an EMBL/GenBank/DDBJ whole genome shotgun (WGS) entry which is preliminary data.</text>
</comment>
<dbReference type="Proteomes" id="UP000729402">
    <property type="component" value="Unassembled WGS sequence"/>
</dbReference>
<organism evidence="1 2">
    <name type="scientific">Zizania palustris</name>
    <name type="common">Northern wild rice</name>
    <dbReference type="NCBI Taxonomy" id="103762"/>
    <lineage>
        <taxon>Eukaryota</taxon>
        <taxon>Viridiplantae</taxon>
        <taxon>Streptophyta</taxon>
        <taxon>Embryophyta</taxon>
        <taxon>Tracheophyta</taxon>
        <taxon>Spermatophyta</taxon>
        <taxon>Magnoliopsida</taxon>
        <taxon>Liliopsida</taxon>
        <taxon>Poales</taxon>
        <taxon>Poaceae</taxon>
        <taxon>BOP clade</taxon>
        <taxon>Oryzoideae</taxon>
        <taxon>Oryzeae</taxon>
        <taxon>Zizaniinae</taxon>
        <taxon>Zizania</taxon>
    </lineage>
</organism>
<protein>
    <submittedName>
        <fullName evidence="1">Uncharacterized protein</fullName>
    </submittedName>
</protein>
<evidence type="ECO:0000313" key="1">
    <source>
        <dbReference type="EMBL" id="KAG8090074.1"/>
    </source>
</evidence>
<accession>A0A8J6BMK7</accession>
<dbReference type="AlphaFoldDB" id="A0A8J6BMK7"/>
<reference evidence="1" key="1">
    <citation type="journal article" date="2021" name="bioRxiv">
        <title>Whole Genome Assembly and Annotation of Northern Wild Rice, Zizania palustris L., Supports a Whole Genome Duplication in the Zizania Genus.</title>
        <authorList>
            <person name="Haas M."/>
            <person name="Kono T."/>
            <person name="Macchietto M."/>
            <person name="Millas R."/>
            <person name="McGilp L."/>
            <person name="Shao M."/>
            <person name="Duquette J."/>
            <person name="Hirsch C.N."/>
            <person name="Kimball J."/>
        </authorList>
    </citation>
    <scope>NUCLEOTIDE SEQUENCE</scope>
    <source>
        <tissue evidence="1">Fresh leaf tissue</tissue>
    </source>
</reference>